<dbReference type="GO" id="GO:0019843">
    <property type="term" value="F:rRNA binding"/>
    <property type="evidence" value="ECO:0007669"/>
    <property type="project" value="UniProtKB-UniRule"/>
</dbReference>
<dbReference type="Gene3D" id="1.10.1050.10">
    <property type="entry name" value="Ribosomal Protein S4 Delta 41, Chain A, domain 1"/>
    <property type="match status" value="1"/>
</dbReference>
<protein>
    <recommendedName>
        <fullName evidence="6 7">Small ribosomal subunit protein uS4</fullName>
    </recommendedName>
</protein>
<dbReference type="GO" id="GO:0015935">
    <property type="term" value="C:small ribosomal subunit"/>
    <property type="evidence" value="ECO:0007669"/>
    <property type="project" value="InterPro"/>
</dbReference>
<proteinExistence type="inferred from homology"/>
<dbReference type="InterPro" id="IPR036986">
    <property type="entry name" value="S4_RNA-bd_sf"/>
</dbReference>
<comment type="function">
    <text evidence="7">One of the primary rRNA binding proteins, it binds directly to 16S rRNA where it nucleates assembly of the body of the 30S subunit.</text>
</comment>
<dbReference type="GO" id="GO:0003735">
    <property type="term" value="F:structural constituent of ribosome"/>
    <property type="evidence" value="ECO:0007669"/>
    <property type="project" value="InterPro"/>
</dbReference>
<dbReference type="Gene3D" id="3.10.290.10">
    <property type="entry name" value="RNA-binding S4 domain"/>
    <property type="match status" value="1"/>
</dbReference>
<evidence type="ECO:0000256" key="2">
    <source>
        <dbReference type="ARBA" id="ARBA00022730"/>
    </source>
</evidence>
<dbReference type="EMBL" id="MEWW01000003">
    <property type="protein sequence ID" value="OGC85150.1"/>
    <property type="molecule type" value="Genomic_DNA"/>
</dbReference>
<dbReference type="Proteomes" id="UP000178091">
    <property type="component" value="Unassembled WGS sequence"/>
</dbReference>
<evidence type="ECO:0000256" key="8">
    <source>
        <dbReference type="RuleBase" id="RU003699"/>
    </source>
</evidence>
<dbReference type="HAMAP" id="MF_01306_B">
    <property type="entry name" value="Ribosomal_uS4_B"/>
    <property type="match status" value="1"/>
</dbReference>
<dbReference type="CDD" id="cd00165">
    <property type="entry name" value="S4"/>
    <property type="match status" value="1"/>
</dbReference>
<comment type="function">
    <text evidence="7">With S5 and S12 plays an important role in translational accuracy.</text>
</comment>
<keyword evidence="3 7" id="KW-0694">RNA-binding</keyword>
<comment type="caution">
    <text evidence="11">The sequence shown here is derived from an EMBL/GenBank/DDBJ whole genome shotgun (WGS) entry which is preliminary data.</text>
</comment>
<dbReference type="NCBIfam" id="NF003717">
    <property type="entry name" value="PRK05327.1"/>
    <property type="match status" value="1"/>
</dbReference>
<dbReference type="PANTHER" id="PTHR11831:SF4">
    <property type="entry name" value="SMALL RIBOSOMAL SUBUNIT PROTEIN US4M"/>
    <property type="match status" value="1"/>
</dbReference>
<comment type="subunit">
    <text evidence="7">Part of the 30S ribosomal subunit. Contacts protein S5. The interaction surface between S4 and S5 is involved in control of translational fidelity.</text>
</comment>
<evidence type="ECO:0000259" key="9">
    <source>
        <dbReference type="SMART" id="SM00363"/>
    </source>
</evidence>
<evidence type="ECO:0000259" key="10">
    <source>
        <dbReference type="SMART" id="SM01390"/>
    </source>
</evidence>
<evidence type="ECO:0000313" key="11">
    <source>
        <dbReference type="EMBL" id="OGC85150.1"/>
    </source>
</evidence>
<dbReference type="GO" id="GO:0042274">
    <property type="term" value="P:ribosomal small subunit biogenesis"/>
    <property type="evidence" value="ECO:0007669"/>
    <property type="project" value="TreeGrafter"/>
</dbReference>
<dbReference type="SMART" id="SM00363">
    <property type="entry name" value="S4"/>
    <property type="match status" value="1"/>
</dbReference>
<dbReference type="Pfam" id="PF00163">
    <property type="entry name" value="Ribosomal_S4"/>
    <property type="match status" value="1"/>
</dbReference>
<dbReference type="InterPro" id="IPR018079">
    <property type="entry name" value="Ribosomal_uS4_CS"/>
</dbReference>
<keyword evidence="2 7" id="KW-0699">rRNA-binding</keyword>
<dbReference type="InterPro" id="IPR002942">
    <property type="entry name" value="S4_RNA-bd"/>
</dbReference>
<gene>
    <name evidence="7" type="primary">rpsD</name>
    <name evidence="11" type="ORF">A3F55_01880</name>
</gene>
<dbReference type="InterPro" id="IPR022801">
    <property type="entry name" value="Ribosomal_uS4"/>
</dbReference>
<feature type="domain" description="Small ribosomal subunit protein uS4 N-terminal" evidence="10">
    <location>
        <begin position="1"/>
        <end position="93"/>
    </location>
</feature>
<evidence type="ECO:0000256" key="6">
    <source>
        <dbReference type="ARBA" id="ARBA00035254"/>
    </source>
</evidence>
<dbReference type="InterPro" id="IPR005709">
    <property type="entry name" value="Ribosomal_uS4_bac-type"/>
</dbReference>
<evidence type="ECO:0000256" key="4">
    <source>
        <dbReference type="ARBA" id="ARBA00022980"/>
    </source>
</evidence>
<dbReference type="PROSITE" id="PS50889">
    <property type="entry name" value="S4"/>
    <property type="match status" value="1"/>
</dbReference>
<dbReference type="InterPro" id="IPR001912">
    <property type="entry name" value="Ribosomal_uS4_N"/>
</dbReference>
<dbReference type="SUPFAM" id="SSF55174">
    <property type="entry name" value="Alpha-L RNA-binding motif"/>
    <property type="match status" value="1"/>
</dbReference>
<dbReference type="AlphaFoldDB" id="A0A1F4XTX9"/>
<dbReference type="NCBIfam" id="TIGR01017">
    <property type="entry name" value="rpsD_bact"/>
    <property type="match status" value="1"/>
</dbReference>
<evidence type="ECO:0000313" key="12">
    <source>
        <dbReference type="Proteomes" id="UP000178091"/>
    </source>
</evidence>
<dbReference type="FunFam" id="3.10.290.10:FF:000001">
    <property type="entry name" value="30S ribosomal protein S4"/>
    <property type="match status" value="1"/>
</dbReference>
<comment type="similarity">
    <text evidence="1 7 8">Belongs to the universal ribosomal protein uS4 family.</text>
</comment>
<sequence length="204" mass="22693">MRIGPKYKICKRLGASVFEKCQTQKFQLAEARAPRKISRGKRGGGTDFGIQLLEKQKARFTYGLSETQFARYVGEAMEKRGADSVQGLMSRLESRLDNVVFRAGFVKTRRAARQLVSHGHVQVNGRRVTIPSYQVSVNDKVALREGSRVSPLFATRSEVAAETKLPEWLSMGGDHFAVEVAKAPVVADTELPFNAGVVIQFYSR</sequence>
<dbReference type="GO" id="GO:0006412">
    <property type="term" value="P:translation"/>
    <property type="evidence" value="ECO:0007669"/>
    <property type="project" value="UniProtKB-UniRule"/>
</dbReference>
<dbReference type="PROSITE" id="PS00632">
    <property type="entry name" value="RIBOSOMAL_S4"/>
    <property type="match status" value="1"/>
</dbReference>
<dbReference type="PANTHER" id="PTHR11831">
    <property type="entry name" value="30S 40S RIBOSOMAL PROTEIN"/>
    <property type="match status" value="1"/>
</dbReference>
<evidence type="ECO:0000256" key="7">
    <source>
        <dbReference type="HAMAP-Rule" id="MF_01306"/>
    </source>
</evidence>
<evidence type="ECO:0000256" key="5">
    <source>
        <dbReference type="ARBA" id="ARBA00023274"/>
    </source>
</evidence>
<organism evidence="11 12">
    <name type="scientific">Candidatus Adlerbacteria bacterium RIFCSPHIGHO2_12_FULL_53_18</name>
    <dbReference type="NCBI Taxonomy" id="1797242"/>
    <lineage>
        <taxon>Bacteria</taxon>
        <taxon>Candidatus Adleribacteriota</taxon>
    </lineage>
</organism>
<reference evidence="11 12" key="1">
    <citation type="journal article" date="2016" name="Nat. Commun.">
        <title>Thousands of microbial genomes shed light on interconnected biogeochemical processes in an aquifer system.</title>
        <authorList>
            <person name="Anantharaman K."/>
            <person name="Brown C.T."/>
            <person name="Hug L.A."/>
            <person name="Sharon I."/>
            <person name="Castelle C.J."/>
            <person name="Probst A.J."/>
            <person name="Thomas B.C."/>
            <person name="Singh A."/>
            <person name="Wilkins M.J."/>
            <person name="Karaoz U."/>
            <person name="Brodie E.L."/>
            <person name="Williams K.H."/>
            <person name="Hubbard S.S."/>
            <person name="Banfield J.F."/>
        </authorList>
    </citation>
    <scope>NUCLEOTIDE SEQUENCE [LARGE SCALE GENOMIC DNA]</scope>
</reference>
<evidence type="ECO:0000256" key="1">
    <source>
        <dbReference type="ARBA" id="ARBA00007465"/>
    </source>
</evidence>
<dbReference type="Pfam" id="PF01479">
    <property type="entry name" value="S4"/>
    <property type="match status" value="1"/>
</dbReference>
<keyword evidence="4 7" id="KW-0689">Ribosomal protein</keyword>
<keyword evidence="5 7" id="KW-0687">Ribonucleoprotein</keyword>
<evidence type="ECO:0000256" key="3">
    <source>
        <dbReference type="ARBA" id="ARBA00022884"/>
    </source>
</evidence>
<name>A0A1F4XTX9_9BACT</name>
<feature type="domain" description="RNA-binding S4" evidence="9">
    <location>
        <begin position="94"/>
        <end position="156"/>
    </location>
</feature>
<dbReference type="SMART" id="SM01390">
    <property type="entry name" value="Ribosomal_S4"/>
    <property type="match status" value="1"/>
</dbReference>
<accession>A0A1F4XTX9</accession>